<evidence type="ECO:0000313" key="14">
    <source>
        <dbReference type="EMBL" id="KAK8561492.1"/>
    </source>
</evidence>
<keyword evidence="5 11" id="KW-0479">Metal-binding</keyword>
<evidence type="ECO:0000256" key="7">
    <source>
        <dbReference type="ARBA" id="ARBA00022786"/>
    </source>
</evidence>
<dbReference type="CDD" id="cd16745">
    <property type="entry name" value="RING-HC_AtRMA-like"/>
    <property type="match status" value="1"/>
</dbReference>
<name>A0ABR2EHL8_9ROSI</name>
<sequence length="296" mass="33393">MQPGPGAPNLRVPVIPRAGLVWMWTWLKEKNFIRLSIQKQKPKLPSVFSSYHKGSLSTNRFWQHIDMAMEQCSEGEDCSEKWEGSPGAVTVSDDNPSRGFDCNICFDAVQDPVVTLCGHLYCWPCIYKWLRSENRDQKQQECPVCKAEVSDTALIPLYGRGITATESRPETPRFGTGIPKRPLGPTCGPGTIRRSPTSTDNPHFHHQVYYPQQDSMLSPGGMTLNVPDPVLRMFGEMVYARVFGDSVTNLYTYPNSYNLAGINSPRIRRHVMQADRSLGRISFFLLCCVLLCLLLF</sequence>
<dbReference type="PANTHER" id="PTHR12313">
    <property type="entry name" value="E3 UBIQUITIN-PROTEIN LIGASE RNF5-RELATED"/>
    <property type="match status" value="1"/>
</dbReference>
<dbReference type="InterPro" id="IPR045103">
    <property type="entry name" value="RNF5/RNF185-like"/>
</dbReference>
<dbReference type="PROSITE" id="PS50089">
    <property type="entry name" value="ZF_RING_2"/>
    <property type="match status" value="1"/>
</dbReference>
<dbReference type="InterPro" id="IPR017907">
    <property type="entry name" value="Znf_RING_CS"/>
</dbReference>
<keyword evidence="11" id="KW-1133">Transmembrane helix</keyword>
<feature type="transmembrane region" description="Helical" evidence="11">
    <location>
        <begin position="277"/>
        <end position="295"/>
    </location>
</feature>
<organism evidence="14 15">
    <name type="scientific">Hibiscus sabdariffa</name>
    <name type="common">roselle</name>
    <dbReference type="NCBI Taxonomy" id="183260"/>
    <lineage>
        <taxon>Eukaryota</taxon>
        <taxon>Viridiplantae</taxon>
        <taxon>Streptophyta</taxon>
        <taxon>Embryophyta</taxon>
        <taxon>Tracheophyta</taxon>
        <taxon>Spermatophyta</taxon>
        <taxon>Magnoliopsida</taxon>
        <taxon>eudicotyledons</taxon>
        <taxon>Gunneridae</taxon>
        <taxon>Pentapetalae</taxon>
        <taxon>rosids</taxon>
        <taxon>malvids</taxon>
        <taxon>Malvales</taxon>
        <taxon>Malvaceae</taxon>
        <taxon>Malvoideae</taxon>
        <taxon>Hibiscus</taxon>
    </lineage>
</organism>
<evidence type="ECO:0000313" key="15">
    <source>
        <dbReference type="Proteomes" id="UP001472677"/>
    </source>
</evidence>
<dbReference type="InterPro" id="IPR018957">
    <property type="entry name" value="Znf_C3HC4_RING-type"/>
</dbReference>
<keyword evidence="8 11" id="KW-0862">Zinc</keyword>
<evidence type="ECO:0000259" key="13">
    <source>
        <dbReference type="PROSITE" id="PS50089"/>
    </source>
</evidence>
<keyword evidence="15" id="KW-1185">Reference proteome</keyword>
<feature type="domain" description="RING-type" evidence="13">
    <location>
        <begin position="102"/>
        <end position="146"/>
    </location>
</feature>
<evidence type="ECO:0000256" key="1">
    <source>
        <dbReference type="ARBA" id="ARBA00000900"/>
    </source>
</evidence>
<evidence type="ECO:0000256" key="3">
    <source>
        <dbReference type="ARBA" id="ARBA00004906"/>
    </source>
</evidence>
<accession>A0ABR2EHL8</accession>
<evidence type="ECO:0000256" key="11">
    <source>
        <dbReference type="RuleBase" id="RU369090"/>
    </source>
</evidence>
<dbReference type="EMBL" id="JBBPBM010000013">
    <property type="protein sequence ID" value="KAK8561492.1"/>
    <property type="molecule type" value="Genomic_DNA"/>
</dbReference>
<keyword evidence="7 11" id="KW-0833">Ubl conjugation pathway</keyword>
<dbReference type="SMART" id="SM00184">
    <property type="entry name" value="RING"/>
    <property type="match status" value="1"/>
</dbReference>
<dbReference type="Proteomes" id="UP001472677">
    <property type="component" value="Unassembled WGS sequence"/>
</dbReference>
<keyword evidence="4 11" id="KW-0808">Transferase</keyword>
<evidence type="ECO:0000256" key="12">
    <source>
        <dbReference type="SAM" id="MobiDB-lite"/>
    </source>
</evidence>
<comment type="pathway">
    <text evidence="3 11">Protein modification; protein ubiquitination.</text>
</comment>
<dbReference type="Gene3D" id="3.30.40.10">
    <property type="entry name" value="Zinc/RING finger domain, C3HC4 (zinc finger)"/>
    <property type="match status" value="1"/>
</dbReference>
<feature type="region of interest" description="Disordered" evidence="12">
    <location>
        <begin position="165"/>
        <end position="187"/>
    </location>
</feature>
<keyword evidence="9 11" id="KW-0472">Membrane</keyword>
<keyword evidence="6 10" id="KW-0863">Zinc-finger</keyword>
<evidence type="ECO:0000256" key="5">
    <source>
        <dbReference type="ARBA" id="ARBA00022723"/>
    </source>
</evidence>
<evidence type="ECO:0000256" key="10">
    <source>
        <dbReference type="PROSITE-ProRule" id="PRU00175"/>
    </source>
</evidence>
<dbReference type="Pfam" id="PF00097">
    <property type="entry name" value="zf-C3HC4"/>
    <property type="match status" value="1"/>
</dbReference>
<protein>
    <recommendedName>
        <fullName evidence="11">E3 ubiquitin-protein ligase RMA</fullName>
        <ecNumber evidence="11">2.3.2.27</ecNumber>
    </recommendedName>
    <alternativeName>
        <fullName evidence="11">Protein RING membrane-anchor</fullName>
    </alternativeName>
    <alternativeName>
        <fullName evidence="11">RING-type E3 ubiquitin transferase RMA</fullName>
    </alternativeName>
</protein>
<evidence type="ECO:0000256" key="9">
    <source>
        <dbReference type="ARBA" id="ARBA00023136"/>
    </source>
</evidence>
<proteinExistence type="predicted"/>
<evidence type="ECO:0000256" key="4">
    <source>
        <dbReference type="ARBA" id="ARBA00022679"/>
    </source>
</evidence>
<keyword evidence="11" id="KW-0256">Endoplasmic reticulum</keyword>
<comment type="caution">
    <text evidence="14">The sequence shown here is derived from an EMBL/GenBank/DDBJ whole genome shotgun (WGS) entry which is preliminary data.</text>
</comment>
<reference evidence="14 15" key="1">
    <citation type="journal article" date="2024" name="G3 (Bethesda)">
        <title>Genome assembly of Hibiscus sabdariffa L. provides insights into metabolisms of medicinal natural products.</title>
        <authorList>
            <person name="Kim T."/>
        </authorList>
    </citation>
    <scope>NUCLEOTIDE SEQUENCE [LARGE SCALE GENOMIC DNA]</scope>
    <source>
        <strain evidence="14">TK-2024</strain>
        <tissue evidence="14">Old leaves</tissue>
    </source>
</reference>
<dbReference type="PROSITE" id="PS00518">
    <property type="entry name" value="ZF_RING_1"/>
    <property type="match status" value="1"/>
</dbReference>
<comment type="catalytic activity">
    <reaction evidence="1 11">
        <text>S-ubiquitinyl-[E2 ubiquitin-conjugating enzyme]-L-cysteine + [acceptor protein]-L-lysine = [E2 ubiquitin-conjugating enzyme]-L-cysteine + N(6)-ubiquitinyl-[acceptor protein]-L-lysine.</text>
        <dbReference type="EC" id="2.3.2.27"/>
    </reaction>
</comment>
<dbReference type="SUPFAM" id="SSF57850">
    <property type="entry name" value="RING/U-box"/>
    <property type="match status" value="1"/>
</dbReference>
<evidence type="ECO:0000256" key="8">
    <source>
        <dbReference type="ARBA" id="ARBA00022833"/>
    </source>
</evidence>
<evidence type="ECO:0000256" key="2">
    <source>
        <dbReference type="ARBA" id="ARBA00004308"/>
    </source>
</evidence>
<dbReference type="EC" id="2.3.2.27" evidence="11"/>
<dbReference type="InterPro" id="IPR013083">
    <property type="entry name" value="Znf_RING/FYVE/PHD"/>
</dbReference>
<comment type="subcellular location">
    <subcellularLocation>
        <location evidence="2">Endomembrane system</location>
    </subcellularLocation>
    <subcellularLocation>
        <location evidence="11">Endoplasmic reticulum membrane</location>
        <topology evidence="11">Single-pass type IV membrane protein</topology>
    </subcellularLocation>
</comment>
<comment type="domain">
    <text evidence="11">The RING-type zinc finger domain is responsible for E3 ligase activity.</text>
</comment>
<comment type="function">
    <text evidence="11">E3 ubiquitin-protein ligase.</text>
</comment>
<dbReference type="InterPro" id="IPR001841">
    <property type="entry name" value="Znf_RING"/>
</dbReference>
<keyword evidence="11" id="KW-0812">Transmembrane</keyword>
<evidence type="ECO:0000256" key="6">
    <source>
        <dbReference type="ARBA" id="ARBA00022771"/>
    </source>
</evidence>
<gene>
    <name evidence="14" type="ORF">V6N12_048562</name>
</gene>